<dbReference type="EMBL" id="JBHTRV010000009">
    <property type="protein sequence ID" value="MFE5980974.1"/>
    <property type="molecule type" value="Genomic_DNA"/>
</dbReference>
<dbReference type="Pfam" id="PF00067">
    <property type="entry name" value="p450"/>
    <property type="match status" value="1"/>
</dbReference>
<reference evidence="2 3" key="1">
    <citation type="submission" date="2024-09" db="EMBL/GenBank/DDBJ databases">
        <title>The Natural Products Discovery Center: Release of the First 8490 Sequenced Strains for Exploring Actinobacteria Biosynthetic Diversity.</title>
        <authorList>
            <person name="Kalkreuter E."/>
            <person name="Kautsar S.A."/>
            <person name="Yang D."/>
            <person name="Bader C.D."/>
            <person name="Teijaro C.N."/>
            <person name="Fluegel L."/>
            <person name="Davis C.M."/>
            <person name="Simpson J.R."/>
            <person name="Lauterbach L."/>
            <person name="Steele A.D."/>
            <person name="Gui C."/>
            <person name="Meng S."/>
            <person name="Li G."/>
            <person name="Viehrig K."/>
            <person name="Ye F."/>
            <person name="Su P."/>
            <person name="Kiefer A.F."/>
            <person name="Nichols A."/>
            <person name="Cepeda A.J."/>
            <person name="Yan W."/>
            <person name="Fan B."/>
            <person name="Jiang Y."/>
            <person name="Adhikari A."/>
            <person name="Zheng C.-J."/>
            <person name="Schuster L."/>
            <person name="Cowan T.M."/>
            <person name="Smanski M.J."/>
            <person name="Chevrette M.G."/>
            <person name="De Carvalho L.P.S."/>
            <person name="Shen B."/>
        </authorList>
    </citation>
    <scope>NUCLEOTIDE SEQUENCE [LARGE SCALE GENOMIC DNA]</scope>
    <source>
        <strain evidence="2 3">NPDC056472</strain>
    </source>
</reference>
<protein>
    <submittedName>
        <fullName evidence="2">Cytochrome P450</fullName>
    </submittedName>
</protein>
<dbReference type="Gene3D" id="1.10.630.10">
    <property type="entry name" value="Cytochrome P450"/>
    <property type="match status" value="1"/>
</dbReference>
<dbReference type="RefSeq" id="WP_386251037.1">
    <property type="nucleotide sequence ID" value="NZ_JBHTRV010000009.1"/>
</dbReference>
<accession>A0ABW6ITQ2</accession>
<comment type="caution">
    <text evidence="2">The sequence shown here is derived from an EMBL/GenBank/DDBJ whole genome shotgun (WGS) entry which is preliminary data.</text>
</comment>
<dbReference type="InterPro" id="IPR036396">
    <property type="entry name" value="Cyt_P450_sf"/>
</dbReference>
<dbReference type="SUPFAM" id="SSF48264">
    <property type="entry name" value="Cytochrome P450"/>
    <property type="match status" value="1"/>
</dbReference>
<name>A0ABW6ITQ2_STRWE</name>
<comment type="similarity">
    <text evidence="1">Belongs to the cytochrome P450 family.</text>
</comment>
<proteinExistence type="inferred from homology"/>
<gene>
    <name evidence="2" type="ORF">ACFQ63_14825</name>
</gene>
<organism evidence="2 3">
    <name type="scientific">Streptomyces wedmorensis</name>
    <dbReference type="NCBI Taxonomy" id="43759"/>
    <lineage>
        <taxon>Bacteria</taxon>
        <taxon>Bacillati</taxon>
        <taxon>Actinomycetota</taxon>
        <taxon>Actinomycetes</taxon>
        <taxon>Kitasatosporales</taxon>
        <taxon>Streptomycetaceae</taxon>
        <taxon>Streptomyces</taxon>
    </lineage>
</organism>
<sequence>MTTTDARLAASVDLADPAQFAPEPPYQVWAAMRNLPELAWQDRPDAPGFYSVTRHDHTRTVLRDVATYSSEWGMTLDSTLGVRDPAAGLMIELTDKPRHARLRKLVTGALTPQFVHSLTPVIEEHARRLAEAAVRQGEVDAVSALTAPMPRLAIGSILGIPEEDREGVAEMASRAITGTEAAGVSAAPTLAERRRVSKTGNNDLLMYFVEIIEGEPHRLDPNGMVRRLMDIEMDGERLSTDEVLLNCLNLAIGGYETTKNAVAAGLLRLATTPGAWQWLREDHGRIPAAIEEMLRFDTPAMHLIRTVTRPAVLGGTELKEGDTVCVWLSAANRDPETFEAPDEFRPDRTPNNHLSFTIGPHFCLGAILARLEMRSLFTELLTRVESVEALSGLIRRPSNFIAGIDRFDIALRPA</sequence>
<dbReference type="Proteomes" id="UP001600424">
    <property type="component" value="Unassembled WGS sequence"/>
</dbReference>
<dbReference type="InterPro" id="IPR001128">
    <property type="entry name" value="Cyt_P450"/>
</dbReference>
<evidence type="ECO:0000256" key="1">
    <source>
        <dbReference type="ARBA" id="ARBA00010617"/>
    </source>
</evidence>
<keyword evidence="3" id="KW-1185">Reference proteome</keyword>
<evidence type="ECO:0000313" key="3">
    <source>
        <dbReference type="Proteomes" id="UP001600424"/>
    </source>
</evidence>
<dbReference type="PRINTS" id="PR00385">
    <property type="entry name" value="P450"/>
</dbReference>
<evidence type="ECO:0000313" key="2">
    <source>
        <dbReference type="EMBL" id="MFE5980974.1"/>
    </source>
</evidence>
<dbReference type="InterPro" id="IPR002397">
    <property type="entry name" value="Cyt_P450_B"/>
</dbReference>
<dbReference type="PRINTS" id="PR00359">
    <property type="entry name" value="BP450"/>
</dbReference>
<dbReference type="PANTHER" id="PTHR46696:SF4">
    <property type="entry name" value="BIOTIN BIOSYNTHESIS CYTOCHROME P450"/>
    <property type="match status" value="1"/>
</dbReference>
<dbReference type="PANTHER" id="PTHR46696">
    <property type="entry name" value="P450, PUTATIVE (EUROFUNG)-RELATED"/>
    <property type="match status" value="1"/>
</dbReference>